<evidence type="ECO:0000313" key="1">
    <source>
        <dbReference type="EMBL" id="TXD39739.1"/>
    </source>
</evidence>
<reference evidence="1 2" key="1">
    <citation type="submission" date="2019-08" db="EMBL/GenBank/DDBJ databases">
        <title>Bradymonadales sp. TMQ2.</title>
        <authorList>
            <person name="Liang Q."/>
        </authorList>
    </citation>
    <scope>NUCLEOTIDE SEQUENCE [LARGE SCALE GENOMIC DNA]</scope>
    <source>
        <strain evidence="1 2">TMQ2</strain>
    </source>
</reference>
<comment type="caution">
    <text evidence="1">The sequence shown here is derived from an EMBL/GenBank/DDBJ whole genome shotgun (WGS) entry which is preliminary data.</text>
</comment>
<dbReference type="EMBL" id="VOSL01000025">
    <property type="protein sequence ID" value="TXD39739.1"/>
    <property type="molecule type" value="Genomic_DNA"/>
</dbReference>
<dbReference type="Proteomes" id="UP000321046">
    <property type="component" value="Unassembled WGS sequence"/>
</dbReference>
<dbReference type="RefSeq" id="WP_146973518.1">
    <property type="nucleotide sequence ID" value="NZ_VOSL01000025.1"/>
</dbReference>
<dbReference type="AlphaFoldDB" id="A0A5C6XGP3"/>
<proteinExistence type="predicted"/>
<protein>
    <submittedName>
        <fullName evidence="1">Uncharacterized protein</fullName>
    </submittedName>
</protein>
<name>A0A5C6XGP3_9DELT</name>
<dbReference type="OrthoDB" id="9900510at2"/>
<accession>A0A5C6XGP3</accession>
<sequence>MDASEARRRRLIDVVRGEISRATGRRYQIDLDALDEKNLQELLRLLRDLDGEKRSAVQRARIFPWQR</sequence>
<organism evidence="1 2">
    <name type="scientific">Lujinxingia vulgaris</name>
    <dbReference type="NCBI Taxonomy" id="2600176"/>
    <lineage>
        <taxon>Bacteria</taxon>
        <taxon>Deltaproteobacteria</taxon>
        <taxon>Bradymonadales</taxon>
        <taxon>Lujinxingiaceae</taxon>
        <taxon>Lujinxingia</taxon>
    </lineage>
</organism>
<evidence type="ECO:0000313" key="2">
    <source>
        <dbReference type="Proteomes" id="UP000321046"/>
    </source>
</evidence>
<gene>
    <name evidence="1" type="ORF">FRC96_05550</name>
</gene>